<sequence>MVSLGPSPMGEGRHIRAASLSQGGVRCQSHSGCESPRVVRASHSGCESPMVRVSHSGCESPMVRVTFGLESPMVRASHSGCESPMVRTSHSGCESPMGEGVTFGL</sequence>
<organism evidence="2 3">
    <name type="scientific">Staurois parvus</name>
    <dbReference type="NCBI Taxonomy" id="386267"/>
    <lineage>
        <taxon>Eukaryota</taxon>
        <taxon>Metazoa</taxon>
        <taxon>Chordata</taxon>
        <taxon>Craniata</taxon>
        <taxon>Vertebrata</taxon>
        <taxon>Euteleostomi</taxon>
        <taxon>Amphibia</taxon>
        <taxon>Batrachia</taxon>
        <taxon>Anura</taxon>
        <taxon>Neobatrachia</taxon>
        <taxon>Ranoidea</taxon>
        <taxon>Ranidae</taxon>
        <taxon>Staurois</taxon>
    </lineage>
</organism>
<dbReference type="EMBL" id="CATNWA010021034">
    <property type="protein sequence ID" value="CAI9621074.1"/>
    <property type="molecule type" value="Genomic_DNA"/>
</dbReference>
<gene>
    <name evidence="2" type="ORF">SPARVUS_LOCUS16085268</name>
</gene>
<name>A0ABN9HH18_9NEOB</name>
<dbReference type="Proteomes" id="UP001162483">
    <property type="component" value="Unassembled WGS sequence"/>
</dbReference>
<reference evidence="2" key="1">
    <citation type="submission" date="2023-05" db="EMBL/GenBank/DDBJ databases">
        <authorList>
            <person name="Stuckert A."/>
        </authorList>
    </citation>
    <scope>NUCLEOTIDE SEQUENCE</scope>
</reference>
<evidence type="ECO:0000313" key="2">
    <source>
        <dbReference type="EMBL" id="CAI9621074.1"/>
    </source>
</evidence>
<comment type="caution">
    <text evidence="2">The sequence shown here is derived from an EMBL/GenBank/DDBJ whole genome shotgun (WGS) entry which is preliminary data.</text>
</comment>
<keyword evidence="3" id="KW-1185">Reference proteome</keyword>
<protein>
    <submittedName>
        <fullName evidence="2">Uncharacterized protein</fullName>
    </submittedName>
</protein>
<accession>A0ABN9HH18</accession>
<proteinExistence type="predicted"/>
<evidence type="ECO:0000313" key="3">
    <source>
        <dbReference type="Proteomes" id="UP001162483"/>
    </source>
</evidence>
<evidence type="ECO:0000256" key="1">
    <source>
        <dbReference type="SAM" id="MobiDB-lite"/>
    </source>
</evidence>
<feature type="region of interest" description="Disordered" evidence="1">
    <location>
        <begin position="77"/>
        <end position="105"/>
    </location>
</feature>